<evidence type="ECO:0000313" key="3">
    <source>
        <dbReference type="EMBL" id="MCY1008640.1"/>
    </source>
</evidence>
<name>A0A9X3ESU5_9BACT</name>
<organism evidence="3 4">
    <name type="scientific">Nannocystis pusilla</name>
    <dbReference type="NCBI Taxonomy" id="889268"/>
    <lineage>
        <taxon>Bacteria</taxon>
        <taxon>Pseudomonadati</taxon>
        <taxon>Myxococcota</taxon>
        <taxon>Polyangia</taxon>
        <taxon>Nannocystales</taxon>
        <taxon>Nannocystaceae</taxon>
        <taxon>Nannocystis</taxon>
    </lineage>
</organism>
<keyword evidence="1" id="KW-0732">Signal</keyword>
<dbReference type="Gene3D" id="2.130.10.130">
    <property type="entry name" value="Integrin alpha, N-terminal"/>
    <property type="match status" value="1"/>
</dbReference>
<evidence type="ECO:0000256" key="2">
    <source>
        <dbReference type="SAM" id="MobiDB-lite"/>
    </source>
</evidence>
<dbReference type="PANTHER" id="PTHR36220">
    <property type="entry name" value="UNNAMED PRODUCT"/>
    <property type="match status" value="1"/>
</dbReference>
<reference evidence="3" key="1">
    <citation type="submission" date="2022-11" db="EMBL/GenBank/DDBJ databases">
        <title>Minimal conservation of predation-associated metabolite biosynthetic gene clusters underscores biosynthetic potential of Myxococcota including descriptions for ten novel species: Archangium lansinium sp. nov., Myxococcus landrumus sp. nov., Nannocystis bai.</title>
        <authorList>
            <person name="Ahearne A."/>
            <person name="Stevens C."/>
            <person name="Phillips K."/>
        </authorList>
    </citation>
    <scope>NUCLEOTIDE SEQUENCE</scope>
    <source>
        <strain evidence="3">Na p29</strain>
    </source>
</reference>
<protein>
    <submittedName>
        <fullName evidence="3">FG-GAP repeat protein</fullName>
    </submittedName>
</protein>
<dbReference type="InterPro" id="IPR013517">
    <property type="entry name" value="FG-GAP"/>
</dbReference>
<comment type="caution">
    <text evidence="3">The sequence shown here is derived from an EMBL/GenBank/DDBJ whole genome shotgun (WGS) entry which is preliminary data.</text>
</comment>
<dbReference type="Proteomes" id="UP001150924">
    <property type="component" value="Unassembled WGS sequence"/>
</dbReference>
<proteinExistence type="predicted"/>
<accession>A0A9X3ESU5</accession>
<dbReference type="InterPro" id="IPR011044">
    <property type="entry name" value="Quino_amine_DH_bsu"/>
</dbReference>
<sequence length="266" mass="27767">MQVDPRVDDAIGYFKASNAESGDYFGAGVAISADGTTMVVGAMLEDSGAHGINGDELHNYAPDSGAAYVFVRDGDAWKQQAYLKSFNTDAEDWFGEVAISANGDTIAVGAPQEDSAATGIGGNCNDNTAEDSGAVYVFEREAGTWSQTAYIKASNTQSTADLAGHSLCLLMAKPSWPAPPTRIVPPLASTGIRGRASPKTPARPMSIIVMKVDGRNAPISRHPTQVREIISATPSRSPGTAPRSRWARCTSAASPPGSTAISSTTR</sequence>
<dbReference type="Pfam" id="PF14312">
    <property type="entry name" value="FG-GAP_2"/>
    <property type="match status" value="2"/>
</dbReference>
<dbReference type="EMBL" id="JAPNKE010000002">
    <property type="protein sequence ID" value="MCY1008640.1"/>
    <property type="molecule type" value="Genomic_DNA"/>
</dbReference>
<dbReference type="AlphaFoldDB" id="A0A9X3ESU5"/>
<gene>
    <name evidence="3" type="ORF">OV079_24365</name>
</gene>
<dbReference type="PANTHER" id="PTHR36220:SF1">
    <property type="entry name" value="GAMMA TUBULIN COMPLEX COMPONENT C-TERMINAL DOMAIN-CONTAINING PROTEIN"/>
    <property type="match status" value="1"/>
</dbReference>
<keyword evidence="4" id="KW-1185">Reference proteome</keyword>
<dbReference type="InterPro" id="IPR028994">
    <property type="entry name" value="Integrin_alpha_N"/>
</dbReference>
<evidence type="ECO:0000313" key="4">
    <source>
        <dbReference type="Proteomes" id="UP001150924"/>
    </source>
</evidence>
<dbReference type="SUPFAM" id="SSF50969">
    <property type="entry name" value="YVTN repeat-like/Quinoprotein amine dehydrogenase"/>
    <property type="match status" value="1"/>
</dbReference>
<evidence type="ECO:0000256" key="1">
    <source>
        <dbReference type="ARBA" id="ARBA00022729"/>
    </source>
</evidence>
<feature type="compositionally biased region" description="Polar residues" evidence="2">
    <location>
        <begin position="251"/>
        <end position="266"/>
    </location>
</feature>
<feature type="region of interest" description="Disordered" evidence="2">
    <location>
        <begin position="231"/>
        <end position="266"/>
    </location>
</feature>